<gene>
    <name evidence="2" type="ORF">QBC34DRAFT_472243</name>
</gene>
<evidence type="ECO:0000256" key="1">
    <source>
        <dbReference type="SAM" id="MobiDB-lite"/>
    </source>
</evidence>
<evidence type="ECO:0000313" key="2">
    <source>
        <dbReference type="EMBL" id="KAK4445410.1"/>
    </source>
</evidence>
<accession>A0AAV9GBV2</accession>
<organism evidence="2 3">
    <name type="scientific">Podospora aff. communis PSN243</name>
    <dbReference type="NCBI Taxonomy" id="3040156"/>
    <lineage>
        <taxon>Eukaryota</taxon>
        <taxon>Fungi</taxon>
        <taxon>Dikarya</taxon>
        <taxon>Ascomycota</taxon>
        <taxon>Pezizomycotina</taxon>
        <taxon>Sordariomycetes</taxon>
        <taxon>Sordariomycetidae</taxon>
        <taxon>Sordariales</taxon>
        <taxon>Podosporaceae</taxon>
        <taxon>Podospora</taxon>
    </lineage>
</organism>
<feature type="compositionally biased region" description="Polar residues" evidence="1">
    <location>
        <begin position="537"/>
        <end position="558"/>
    </location>
</feature>
<comment type="caution">
    <text evidence="2">The sequence shown here is derived from an EMBL/GenBank/DDBJ whole genome shotgun (WGS) entry which is preliminary data.</text>
</comment>
<name>A0AAV9GBV2_9PEZI</name>
<keyword evidence="3" id="KW-1185">Reference proteome</keyword>
<feature type="compositionally biased region" description="Low complexity" evidence="1">
    <location>
        <begin position="607"/>
        <end position="648"/>
    </location>
</feature>
<reference evidence="2" key="2">
    <citation type="submission" date="2023-05" db="EMBL/GenBank/DDBJ databases">
        <authorList>
            <consortium name="Lawrence Berkeley National Laboratory"/>
            <person name="Steindorff A."/>
            <person name="Hensen N."/>
            <person name="Bonometti L."/>
            <person name="Westerberg I."/>
            <person name="Brannstrom I.O."/>
            <person name="Guillou S."/>
            <person name="Cros-Aarteil S."/>
            <person name="Calhoun S."/>
            <person name="Haridas S."/>
            <person name="Kuo A."/>
            <person name="Mondo S."/>
            <person name="Pangilinan J."/>
            <person name="Riley R."/>
            <person name="Labutti K."/>
            <person name="Andreopoulos B."/>
            <person name="Lipzen A."/>
            <person name="Chen C."/>
            <person name="Yanf M."/>
            <person name="Daum C."/>
            <person name="Ng V."/>
            <person name="Clum A."/>
            <person name="Ohm R."/>
            <person name="Martin F."/>
            <person name="Silar P."/>
            <person name="Natvig D."/>
            <person name="Lalanne C."/>
            <person name="Gautier V."/>
            <person name="Ament-Velasquez S.L."/>
            <person name="Kruys A."/>
            <person name="Hutchinson M.I."/>
            <person name="Powell A.J."/>
            <person name="Barry K."/>
            <person name="Miller A.N."/>
            <person name="Grigoriev I.V."/>
            <person name="Debuchy R."/>
            <person name="Gladieux P."/>
            <person name="Thoren M.H."/>
            <person name="Johannesson H."/>
        </authorList>
    </citation>
    <scope>NUCLEOTIDE SEQUENCE</scope>
    <source>
        <strain evidence="2">PSN243</strain>
    </source>
</reference>
<reference evidence="2" key="1">
    <citation type="journal article" date="2023" name="Mol. Phylogenet. Evol.">
        <title>Genome-scale phylogeny and comparative genomics of the fungal order Sordariales.</title>
        <authorList>
            <person name="Hensen N."/>
            <person name="Bonometti L."/>
            <person name="Westerberg I."/>
            <person name="Brannstrom I.O."/>
            <person name="Guillou S."/>
            <person name="Cros-Aarteil S."/>
            <person name="Calhoun S."/>
            <person name="Haridas S."/>
            <person name="Kuo A."/>
            <person name="Mondo S."/>
            <person name="Pangilinan J."/>
            <person name="Riley R."/>
            <person name="LaButti K."/>
            <person name="Andreopoulos B."/>
            <person name="Lipzen A."/>
            <person name="Chen C."/>
            <person name="Yan M."/>
            <person name="Daum C."/>
            <person name="Ng V."/>
            <person name="Clum A."/>
            <person name="Steindorff A."/>
            <person name="Ohm R.A."/>
            <person name="Martin F."/>
            <person name="Silar P."/>
            <person name="Natvig D.O."/>
            <person name="Lalanne C."/>
            <person name="Gautier V."/>
            <person name="Ament-Velasquez S.L."/>
            <person name="Kruys A."/>
            <person name="Hutchinson M.I."/>
            <person name="Powell A.J."/>
            <person name="Barry K."/>
            <person name="Miller A.N."/>
            <person name="Grigoriev I.V."/>
            <person name="Debuchy R."/>
            <person name="Gladieux P."/>
            <person name="Hiltunen Thoren M."/>
            <person name="Johannesson H."/>
        </authorList>
    </citation>
    <scope>NUCLEOTIDE SEQUENCE</scope>
    <source>
        <strain evidence="2">PSN243</strain>
    </source>
</reference>
<dbReference type="EMBL" id="MU865965">
    <property type="protein sequence ID" value="KAK4445410.1"/>
    <property type="molecule type" value="Genomic_DNA"/>
</dbReference>
<protein>
    <submittedName>
        <fullName evidence="2">Uncharacterized protein</fullName>
    </submittedName>
</protein>
<feature type="compositionally biased region" description="Low complexity" evidence="1">
    <location>
        <begin position="506"/>
        <end position="529"/>
    </location>
</feature>
<evidence type="ECO:0000313" key="3">
    <source>
        <dbReference type="Proteomes" id="UP001321760"/>
    </source>
</evidence>
<dbReference type="AlphaFoldDB" id="A0AAV9GBV2"/>
<sequence length="918" mass="102495">MAESIPQLGELVRFAELAWRIYEIGWSGDFDAVDLQYRAFGQDVRHLATSLRQLENTINHARNQFNYYGEAPPAKLGWDHGSLAEIIGNYSATLRDCERLLQENESYNTTTGVGRNLRWNALVQPRVDALRQRILLHNSKVDHVLQPFEIDMTLRIHRALSRKLDAIQRQMNHVQYDIQIIRDNVQALLRAFDPSLIPTPDGPEEDEIYVVHITDTVEEALEALYWSHPGHSEGGFFVPPLRDIADAFIRCLEGSTKLFDPNDFNREPPEAQYLNLLACQFLMAKMLDSEEYHNSSQLSHWPSYVRNLQRQLSNQCLRLHEQMVVPDVAHFEAPLPPIWPREETPPYINSVESSTPMDLLVEMELAPEVEGRWQKIKLFRARDSKESFRLVIAAGDQGEPATQTRLVNFDIREARLVPHYAAPGDDTPPLVLLLDDGRGHTYPLMFREIGDLCRFQQALTGYRVVDNYMRRQLQVISVMGDGQKVFEESTLQLWRPMPINGDAVISDGSSESGGSSRRASSSGRSTGLGNSFDDYVDTSSVANGNIPQRSESSGSDYINAQIGHAPSLNGHTAQRRASTNSHGGASQSNGYTNTQRSPTPLRQTPFGRPNGNRNGPNIPHRTSSQSASSSSGSSNISTQQPSTTTTQSRHNSYYHSPPTSSQGPLPTVRENGTPFDPFNVHSPSFTPIPPPRRPSSTTTTTTQTTQTTPSILSTTSHTSQLTVSISSRANTAPTGTLHTHPPPPLLVLFTRKTDPTTRQVTSSRIIAIPLDSETNVNHSICKCTSNPKCQISCIERKGGSLLKGVIKIDRMDLLPLAEARKRGRGGLVVRDVMRVSICFGHASADPQMVNKWVGWRREFSGWPCRCSRNTVGEKQQCLREGHGGKLGWVTEKHRRDLVEWNKARHGCHIKDVVGIGDD</sequence>
<proteinExistence type="predicted"/>
<feature type="compositionally biased region" description="Polar residues" evidence="1">
    <location>
        <begin position="569"/>
        <end position="602"/>
    </location>
</feature>
<feature type="region of interest" description="Disordered" evidence="1">
    <location>
        <begin position="502"/>
        <end position="723"/>
    </location>
</feature>
<feature type="compositionally biased region" description="Low complexity" evidence="1">
    <location>
        <begin position="694"/>
        <end position="716"/>
    </location>
</feature>
<feature type="compositionally biased region" description="Polar residues" evidence="1">
    <location>
        <begin position="649"/>
        <end position="664"/>
    </location>
</feature>
<dbReference type="Proteomes" id="UP001321760">
    <property type="component" value="Unassembled WGS sequence"/>
</dbReference>